<accession>A0A0F7U1X2</accession>
<proteinExistence type="predicted"/>
<evidence type="ECO:0000256" key="2">
    <source>
        <dbReference type="SAM" id="MobiDB-lite"/>
    </source>
</evidence>
<feature type="region of interest" description="Disordered" evidence="2">
    <location>
        <begin position="1"/>
        <end position="62"/>
    </location>
</feature>
<organism evidence="3 4">
    <name type="scientific">Penicillium brasilianum</name>
    <dbReference type="NCBI Taxonomy" id="104259"/>
    <lineage>
        <taxon>Eukaryota</taxon>
        <taxon>Fungi</taxon>
        <taxon>Dikarya</taxon>
        <taxon>Ascomycota</taxon>
        <taxon>Pezizomycotina</taxon>
        <taxon>Eurotiomycetes</taxon>
        <taxon>Eurotiomycetidae</taxon>
        <taxon>Eurotiales</taxon>
        <taxon>Aspergillaceae</taxon>
        <taxon>Penicillium</taxon>
    </lineage>
</organism>
<dbReference type="EMBL" id="CDHK01000028">
    <property type="protein sequence ID" value="CEJ62878.1"/>
    <property type="molecule type" value="Genomic_DNA"/>
</dbReference>
<name>A0A0F7U1X2_PENBI</name>
<reference evidence="4" key="1">
    <citation type="journal article" date="2015" name="Genome Announc.">
        <title>Draft genome sequence of the fungus Penicillium brasilianum MG11.</title>
        <authorList>
            <person name="Horn F."/>
            <person name="Linde J."/>
            <person name="Mattern D.J."/>
            <person name="Walther G."/>
            <person name="Guthke R."/>
            <person name="Brakhage A.A."/>
            <person name="Valiante V."/>
        </authorList>
    </citation>
    <scope>NUCLEOTIDE SEQUENCE [LARGE SCALE GENOMIC DNA]</scope>
    <source>
        <strain evidence="4">MG11</strain>
    </source>
</reference>
<feature type="region of interest" description="Disordered" evidence="2">
    <location>
        <begin position="234"/>
        <end position="256"/>
    </location>
</feature>
<dbReference type="Proteomes" id="UP000042958">
    <property type="component" value="Unassembled WGS sequence"/>
</dbReference>
<evidence type="ECO:0000313" key="4">
    <source>
        <dbReference type="Proteomes" id="UP000042958"/>
    </source>
</evidence>
<sequence>MPKVPSVSAPTRVVQRSPAAGKTSTRALRPLRTGVDHVPHYMSKGTKMRPTAPATMPPKIASTNETNADFETVHENCTKMIKSAEERRQRLTARLTEQQREASEAEQRFDAERTQLNAKIRQIALEKQKTNEEVRQLREQNVVLQQRLDAVSSDCQNHVTRDELHMTLKELHSVSSSVTEKIASKINESQESQYVYFGTCLPGPDVAQDSWPAQTGQFTIAENPLLPESTGPLFDVSNSQNLPDLDTYGTMPDSMG</sequence>
<dbReference type="OrthoDB" id="4356453at2759"/>
<evidence type="ECO:0000313" key="3">
    <source>
        <dbReference type="EMBL" id="CEJ62878.1"/>
    </source>
</evidence>
<keyword evidence="4" id="KW-1185">Reference proteome</keyword>
<dbReference type="AlphaFoldDB" id="A0A0F7U1X2"/>
<gene>
    <name evidence="3" type="ORF">PMG11_11363</name>
</gene>
<evidence type="ECO:0000256" key="1">
    <source>
        <dbReference type="SAM" id="Coils"/>
    </source>
</evidence>
<keyword evidence="1" id="KW-0175">Coiled coil</keyword>
<protein>
    <submittedName>
        <fullName evidence="3">Uncharacterized protein</fullName>
    </submittedName>
</protein>
<feature type="coiled-coil region" evidence="1">
    <location>
        <begin position="74"/>
        <end position="154"/>
    </location>
</feature>